<evidence type="ECO:0000256" key="1">
    <source>
        <dbReference type="ARBA" id="ARBA00022723"/>
    </source>
</evidence>
<accession>Q8FLK9</accession>
<keyword evidence="1" id="KW-0479">Metal-binding</keyword>
<dbReference type="GO" id="GO:0019752">
    <property type="term" value="P:carboxylic acid metabolic process"/>
    <property type="evidence" value="ECO:0007669"/>
    <property type="project" value="UniProtKB-ARBA"/>
</dbReference>
<proteinExistence type="predicted"/>
<dbReference type="InterPro" id="IPR036663">
    <property type="entry name" value="Fumarylacetoacetase_C_sf"/>
</dbReference>
<evidence type="ECO:0000313" key="3">
    <source>
        <dbReference type="EMBL" id="BAC19669.1"/>
    </source>
</evidence>
<feature type="domain" description="Fumarylacetoacetase-like C-terminal" evidence="2">
    <location>
        <begin position="82"/>
        <end position="288"/>
    </location>
</feature>
<dbReference type="KEGG" id="cef:CE2859"/>
<dbReference type="PANTHER" id="PTHR11820:SF112">
    <property type="entry name" value="FUMARYLACETOACETATE HYDROLASE FAMILY PROTEIN (AFU_ORTHOLOGUE AFUA_1G02370)-RELATED"/>
    <property type="match status" value="1"/>
</dbReference>
<keyword evidence="4" id="KW-1185">Reference proteome</keyword>
<protein>
    <recommendedName>
        <fullName evidence="2">Fumarylacetoacetase-like C-terminal domain-containing protein</fullName>
    </recommendedName>
</protein>
<dbReference type="Gene3D" id="3.90.850.10">
    <property type="entry name" value="Fumarylacetoacetase-like, C-terminal domain"/>
    <property type="match status" value="1"/>
</dbReference>
<dbReference type="Pfam" id="PF01557">
    <property type="entry name" value="FAA_hydrolase"/>
    <property type="match status" value="1"/>
</dbReference>
<dbReference type="Proteomes" id="UP000001409">
    <property type="component" value="Chromosome"/>
</dbReference>
<sequence>MHVPLPRKESRTDMRLATIRTNGSTIAARVETETTATPIEGYANVGELLQESNWRDLAEKASGEEITFDKKDLDAVVPAPKKIVCVGLNYANHIKEMGRNLPTDPTLFVKYPDALVGPYDDVVVPEWANKALDWEGELAVVISKRARRVKEADAKDYIAGYAVMNDYTMRDFQYRAPAASPQWHQGKSFEKSAGFGPWMTTPDSFEFGGELATYLEGEKVQSTPTNDLVFSPEKLIEYITHIYPLDAGDVIVTGTPGGVGHARDPKRYIGDGETVKVEIEGLGNVENKTVFE</sequence>
<dbReference type="InterPro" id="IPR011234">
    <property type="entry name" value="Fumarylacetoacetase-like_C"/>
</dbReference>
<evidence type="ECO:0000313" key="4">
    <source>
        <dbReference type="Proteomes" id="UP000001409"/>
    </source>
</evidence>
<dbReference type="STRING" id="196164.gene:10743309"/>
<dbReference type="EMBL" id="BA000035">
    <property type="protein sequence ID" value="BAC19669.1"/>
    <property type="molecule type" value="Genomic_DNA"/>
</dbReference>
<organism evidence="3 4">
    <name type="scientific">Corynebacterium efficiens (strain DSM 44549 / YS-314 / AJ 12310 / JCM 11189 / NBRC 100395)</name>
    <dbReference type="NCBI Taxonomy" id="196164"/>
    <lineage>
        <taxon>Bacteria</taxon>
        <taxon>Bacillati</taxon>
        <taxon>Actinomycetota</taxon>
        <taxon>Actinomycetes</taxon>
        <taxon>Mycobacteriales</taxon>
        <taxon>Corynebacteriaceae</taxon>
        <taxon>Corynebacterium</taxon>
    </lineage>
</organism>
<dbReference type="eggNOG" id="COG0179">
    <property type="taxonomic scope" value="Bacteria"/>
</dbReference>
<dbReference type="AlphaFoldDB" id="Q8FLK9"/>
<dbReference type="FunFam" id="3.90.850.10:FF:000002">
    <property type="entry name" value="2-hydroxyhepta-2,4-diene-1,7-dioate isomerase"/>
    <property type="match status" value="1"/>
</dbReference>
<dbReference type="GO" id="GO:0016853">
    <property type="term" value="F:isomerase activity"/>
    <property type="evidence" value="ECO:0007669"/>
    <property type="project" value="UniProtKB-ARBA"/>
</dbReference>
<dbReference type="HOGENOM" id="CLU_028458_3_0_11"/>
<dbReference type="SUPFAM" id="SSF56529">
    <property type="entry name" value="FAH"/>
    <property type="match status" value="1"/>
</dbReference>
<dbReference type="GO" id="GO:0046872">
    <property type="term" value="F:metal ion binding"/>
    <property type="evidence" value="ECO:0007669"/>
    <property type="project" value="UniProtKB-KW"/>
</dbReference>
<evidence type="ECO:0000259" key="2">
    <source>
        <dbReference type="Pfam" id="PF01557"/>
    </source>
</evidence>
<name>Q8FLK9_COREF</name>
<dbReference type="PANTHER" id="PTHR11820">
    <property type="entry name" value="ACYLPYRUVASE"/>
    <property type="match status" value="1"/>
</dbReference>
<reference evidence="3 4" key="1">
    <citation type="journal article" date="2003" name="Genome Res.">
        <title>Comparative complete genome sequence analysis of the amino acid replacements responsible for the thermostability of Corynebacterium efficiens.</title>
        <authorList>
            <person name="Nishio Y."/>
            <person name="Nakamura Y."/>
            <person name="Kawarabayasi Y."/>
            <person name="Usuda Y."/>
            <person name="Kimura E."/>
            <person name="Sugimoto S."/>
            <person name="Matsui K."/>
            <person name="Yamagishi A."/>
            <person name="Kikuchi H."/>
            <person name="Ikeo K."/>
            <person name="Gojobori T."/>
        </authorList>
    </citation>
    <scope>NUCLEOTIDE SEQUENCE [LARGE SCALE GENOMIC DNA]</scope>
    <source>
        <strain evidence="4">DSM 44549 / YS-314 / AJ 12310 / JCM 11189 / NBRC 100395</strain>
    </source>
</reference>